<feature type="transmembrane region" description="Helical" evidence="10">
    <location>
        <begin position="38"/>
        <end position="61"/>
    </location>
</feature>
<evidence type="ECO:0000256" key="5">
    <source>
        <dbReference type="ARBA" id="ARBA00022475"/>
    </source>
</evidence>
<evidence type="ECO:0000259" key="12">
    <source>
        <dbReference type="Pfam" id="PF03600"/>
    </source>
</evidence>
<evidence type="ECO:0000256" key="2">
    <source>
        <dbReference type="ARBA" id="ARBA00006433"/>
    </source>
</evidence>
<evidence type="ECO:0000256" key="9">
    <source>
        <dbReference type="ARBA" id="ARBA00023136"/>
    </source>
</evidence>
<feature type="transmembrane region" description="Helical" evidence="10">
    <location>
        <begin position="124"/>
        <end position="143"/>
    </location>
</feature>
<feature type="transmembrane region" description="Helical" evidence="10">
    <location>
        <begin position="158"/>
        <end position="177"/>
    </location>
</feature>
<evidence type="ECO:0000256" key="4">
    <source>
        <dbReference type="ARBA" id="ARBA00022448"/>
    </source>
</evidence>
<name>A0A5N6MT86_9MICC</name>
<feature type="domain" description="Citrate transporter-like" evidence="12">
    <location>
        <begin position="9"/>
        <end position="316"/>
    </location>
</feature>
<keyword evidence="14" id="KW-1185">Reference proteome</keyword>
<keyword evidence="4" id="KW-0813">Transport</keyword>
<feature type="signal peptide" evidence="11">
    <location>
        <begin position="1"/>
        <end position="18"/>
    </location>
</feature>
<dbReference type="GO" id="GO:0046685">
    <property type="term" value="P:response to arsenic-containing substance"/>
    <property type="evidence" value="ECO:0007669"/>
    <property type="project" value="UniProtKB-KW"/>
</dbReference>
<feature type="transmembrane region" description="Helical" evidence="10">
    <location>
        <begin position="73"/>
        <end position="91"/>
    </location>
</feature>
<gene>
    <name evidence="13" type="ORF">GD627_04500</name>
</gene>
<protein>
    <submittedName>
        <fullName evidence="13">Arsenic transporter</fullName>
    </submittedName>
</protein>
<dbReference type="PROSITE" id="PS51257">
    <property type="entry name" value="PROKAR_LIPOPROTEIN"/>
    <property type="match status" value="1"/>
</dbReference>
<evidence type="ECO:0000256" key="10">
    <source>
        <dbReference type="SAM" id="Phobius"/>
    </source>
</evidence>
<keyword evidence="6 10" id="KW-0812">Transmembrane</keyword>
<comment type="similarity">
    <text evidence="3">Belongs to the CitM (TC 2.A.11) transporter family.</text>
</comment>
<accession>A0A5N6MT86</accession>
<dbReference type="PANTHER" id="PTHR43302:SF5">
    <property type="entry name" value="TRANSPORTER ARSB-RELATED"/>
    <property type="match status" value="1"/>
</dbReference>
<feature type="transmembrane region" description="Helical" evidence="10">
    <location>
        <begin position="198"/>
        <end position="215"/>
    </location>
</feature>
<keyword evidence="5" id="KW-1003">Cell membrane</keyword>
<dbReference type="InterPro" id="IPR004680">
    <property type="entry name" value="Cit_transptr-like_dom"/>
</dbReference>
<reference evidence="13 14" key="1">
    <citation type="submission" date="2019-08" db="EMBL/GenBank/DDBJ databases">
        <title>Arthrobacter sp. nov., isolated from plateau pika and Tibetan wild ass.</title>
        <authorList>
            <person name="Ge Y."/>
        </authorList>
    </citation>
    <scope>NUCLEOTIDE SEQUENCE [LARGE SCALE GENOMIC DNA]</scope>
    <source>
        <strain evidence="13 14">785</strain>
    </source>
</reference>
<dbReference type="AlphaFoldDB" id="A0A5N6MT86"/>
<evidence type="ECO:0000256" key="1">
    <source>
        <dbReference type="ARBA" id="ARBA00004651"/>
    </source>
</evidence>
<keyword evidence="9 10" id="KW-0472">Membrane</keyword>
<comment type="subcellular location">
    <subcellularLocation>
        <location evidence="1">Cell membrane</location>
        <topology evidence="1">Multi-pass membrane protein</topology>
    </subcellularLocation>
</comment>
<proteinExistence type="inferred from homology"/>
<evidence type="ECO:0000256" key="7">
    <source>
        <dbReference type="ARBA" id="ARBA00022849"/>
    </source>
</evidence>
<dbReference type="InterPro" id="IPR000802">
    <property type="entry name" value="Arsenical_pump_ArsB"/>
</dbReference>
<sequence length="384" mass="39061">MRQALVVGVLAAAAAACALTGALPASEAAALMARIGPIMVFVTAATVVSHLADAAGLFRVLTRFTAGLGRGRTFTLWILVLALTAASSAFLSLDTAVVLITPLVVALAVEAGIPPIIFALSTVWLANTASLLLPVSNLTNLLAQQKAGLHPLEYASTVWAPAAAGIVVPSVLLWLAFRRFLHGRYTLRADPEQVPDRALLILSAVVVALLLPALVSGINVAIPSTAAAAVLAAGFLFRQRSAFSADMLPVMPVVLAVSLFILVQTAHSHGLGTLLAQAAGSGEGFGDLLRLAGAGALASNAVNNLPAYLALEPAAGSPVRLAALLVGVDLGAIVTPWGSLATLLWYDRMRSMGVAVQWGRFIAASGAAAVVTVTAATAALALTG</sequence>
<evidence type="ECO:0000256" key="8">
    <source>
        <dbReference type="ARBA" id="ARBA00022989"/>
    </source>
</evidence>
<evidence type="ECO:0000313" key="14">
    <source>
        <dbReference type="Proteomes" id="UP000326852"/>
    </source>
</evidence>
<dbReference type="GO" id="GO:0015105">
    <property type="term" value="F:arsenite transmembrane transporter activity"/>
    <property type="evidence" value="ECO:0007669"/>
    <property type="project" value="InterPro"/>
</dbReference>
<feature type="transmembrane region" description="Helical" evidence="10">
    <location>
        <begin position="97"/>
        <end position="117"/>
    </location>
</feature>
<comment type="caution">
    <text evidence="13">The sequence shown here is derived from an EMBL/GenBank/DDBJ whole genome shotgun (WGS) entry which is preliminary data.</text>
</comment>
<dbReference type="PANTHER" id="PTHR43302">
    <property type="entry name" value="TRANSPORTER ARSB-RELATED"/>
    <property type="match status" value="1"/>
</dbReference>
<evidence type="ECO:0000256" key="11">
    <source>
        <dbReference type="SAM" id="SignalP"/>
    </source>
</evidence>
<comment type="similarity">
    <text evidence="2">Belongs to the ArsB family.</text>
</comment>
<evidence type="ECO:0000256" key="6">
    <source>
        <dbReference type="ARBA" id="ARBA00022692"/>
    </source>
</evidence>
<dbReference type="RefSeq" id="WP_152271501.1">
    <property type="nucleotide sequence ID" value="NZ_VTFX01000001.1"/>
</dbReference>
<feature type="transmembrane region" description="Helical" evidence="10">
    <location>
        <begin position="321"/>
        <end position="346"/>
    </location>
</feature>
<feature type="transmembrane region" description="Helical" evidence="10">
    <location>
        <begin position="221"/>
        <end position="237"/>
    </location>
</feature>
<dbReference type="Pfam" id="PF03600">
    <property type="entry name" value="CitMHS"/>
    <property type="match status" value="1"/>
</dbReference>
<feature type="chain" id="PRO_5038940155" evidence="11">
    <location>
        <begin position="19"/>
        <end position="384"/>
    </location>
</feature>
<organism evidence="13 14">
    <name type="scientific">Arthrobacter yangruifuii</name>
    <dbReference type="NCBI Taxonomy" id="2606616"/>
    <lineage>
        <taxon>Bacteria</taxon>
        <taxon>Bacillati</taxon>
        <taxon>Actinomycetota</taxon>
        <taxon>Actinomycetes</taxon>
        <taxon>Micrococcales</taxon>
        <taxon>Micrococcaceae</taxon>
        <taxon>Arthrobacter</taxon>
    </lineage>
</organism>
<feature type="transmembrane region" description="Helical" evidence="10">
    <location>
        <begin position="249"/>
        <end position="267"/>
    </location>
</feature>
<evidence type="ECO:0000256" key="3">
    <source>
        <dbReference type="ARBA" id="ARBA00009843"/>
    </source>
</evidence>
<dbReference type="Proteomes" id="UP000326852">
    <property type="component" value="Unassembled WGS sequence"/>
</dbReference>
<feature type="transmembrane region" description="Helical" evidence="10">
    <location>
        <begin position="358"/>
        <end position="382"/>
    </location>
</feature>
<dbReference type="GO" id="GO:0005886">
    <property type="term" value="C:plasma membrane"/>
    <property type="evidence" value="ECO:0007669"/>
    <property type="project" value="UniProtKB-SubCell"/>
</dbReference>
<dbReference type="PRINTS" id="PR00758">
    <property type="entry name" value="ARSENICPUMP"/>
</dbReference>
<keyword evidence="7" id="KW-0059">Arsenical resistance</keyword>
<dbReference type="EMBL" id="VTFX01000001">
    <property type="protein sequence ID" value="KAD4060314.1"/>
    <property type="molecule type" value="Genomic_DNA"/>
</dbReference>
<evidence type="ECO:0000313" key="13">
    <source>
        <dbReference type="EMBL" id="KAD4060314.1"/>
    </source>
</evidence>
<keyword evidence="8 10" id="KW-1133">Transmembrane helix</keyword>
<keyword evidence="11" id="KW-0732">Signal</keyword>